<organism evidence="1 2">
    <name type="scientific">Rangifer tarandus platyrhynchus</name>
    <name type="common">Svalbard reindeer</name>
    <dbReference type="NCBI Taxonomy" id="3082113"/>
    <lineage>
        <taxon>Eukaryota</taxon>
        <taxon>Metazoa</taxon>
        <taxon>Chordata</taxon>
        <taxon>Craniata</taxon>
        <taxon>Vertebrata</taxon>
        <taxon>Euteleostomi</taxon>
        <taxon>Mammalia</taxon>
        <taxon>Eutheria</taxon>
        <taxon>Laurasiatheria</taxon>
        <taxon>Artiodactyla</taxon>
        <taxon>Ruminantia</taxon>
        <taxon>Pecora</taxon>
        <taxon>Cervidae</taxon>
        <taxon>Odocoileinae</taxon>
        <taxon>Rangifer</taxon>
    </lineage>
</organism>
<dbReference type="EMBL" id="CATKSN020000328">
    <property type="protein sequence ID" value="CAI9149481.1"/>
    <property type="molecule type" value="Genomic_DNA"/>
</dbReference>
<proteinExistence type="predicted"/>
<protein>
    <submittedName>
        <fullName evidence="1">Uncharacterized protein</fullName>
    </submittedName>
</protein>
<evidence type="ECO:0000313" key="2">
    <source>
        <dbReference type="Proteomes" id="UP001176941"/>
    </source>
</evidence>
<keyword evidence="2" id="KW-1185">Reference proteome</keyword>
<evidence type="ECO:0000313" key="1">
    <source>
        <dbReference type="EMBL" id="CAI9149481.1"/>
    </source>
</evidence>
<gene>
    <name evidence="1" type="ORF">MRATA1EN1_LOCUS31099</name>
</gene>
<accession>A0ABN8XN16</accession>
<sequence length="90" mass="9547">MPADAKPCRSVCGTLWPLQTGTPSSAILYGTTGEHDLTVASTPNSFAVIAVSDGCSSVTGEAPQRVVRYKLNGDRHLRTQSSCCSAEIRY</sequence>
<comment type="caution">
    <text evidence="1">The sequence shown here is derived from an EMBL/GenBank/DDBJ whole genome shotgun (WGS) entry which is preliminary data.</text>
</comment>
<reference evidence="1" key="1">
    <citation type="submission" date="2023-04" db="EMBL/GenBank/DDBJ databases">
        <authorList>
            <consortium name="ELIXIR-Norway"/>
        </authorList>
    </citation>
    <scope>NUCLEOTIDE SEQUENCE [LARGE SCALE GENOMIC DNA]</scope>
</reference>
<name>A0ABN8XN16_RANTA</name>
<dbReference type="Proteomes" id="UP001176941">
    <property type="component" value="Unassembled WGS sequence"/>
</dbReference>